<dbReference type="AlphaFoldDB" id="A0AAV4Y5B6"/>
<gene>
    <name evidence="2" type="ORF">CEXT_87581</name>
</gene>
<protein>
    <submittedName>
        <fullName evidence="2">Uncharacterized protein</fullName>
    </submittedName>
</protein>
<feature type="region of interest" description="Disordered" evidence="1">
    <location>
        <begin position="52"/>
        <end position="73"/>
    </location>
</feature>
<dbReference type="EMBL" id="BPLR01018635">
    <property type="protein sequence ID" value="GIZ01161.1"/>
    <property type="molecule type" value="Genomic_DNA"/>
</dbReference>
<comment type="caution">
    <text evidence="2">The sequence shown here is derived from an EMBL/GenBank/DDBJ whole genome shotgun (WGS) entry which is preliminary data.</text>
</comment>
<organism evidence="2 3">
    <name type="scientific">Caerostris extrusa</name>
    <name type="common">Bark spider</name>
    <name type="synonym">Caerostris bankana</name>
    <dbReference type="NCBI Taxonomy" id="172846"/>
    <lineage>
        <taxon>Eukaryota</taxon>
        <taxon>Metazoa</taxon>
        <taxon>Ecdysozoa</taxon>
        <taxon>Arthropoda</taxon>
        <taxon>Chelicerata</taxon>
        <taxon>Arachnida</taxon>
        <taxon>Araneae</taxon>
        <taxon>Araneomorphae</taxon>
        <taxon>Entelegynae</taxon>
        <taxon>Araneoidea</taxon>
        <taxon>Araneidae</taxon>
        <taxon>Caerostris</taxon>
    </lineage>
</organism>
<proteinExistence type="predicted"/>
<evidence type="ECO:0000313" key="2">
    <source>
        <dbReference type="EMBL" id="GIZ01161.1"/>
    </source>
</evidence>
<sequence>MESVNLQPDSLKFHKQHSLRDGQLHQQTINHSLKHNAIPNIVKCLGSTRSLSIPQKKKRGAKRKRSRGTCKPSSPFLPLKKTLQSMFSICLGIEIRGEREKTPLGPLFLDCDCHLLVGGDVRWCLRDLGSLKSGNSLLLTSR</sequence>
<keyword evidence="3" id="KW-1185">Reference proteome</keyword>
<dbReference type="Proteomes" id="UP001054945">
    <property type="component" value="Unassembled WGS sequence"/>
</dbReference>
<evidence type="ECO:0000313" key="3">
    <source>
        <dbReference type="Proteomes" id="UP001054945"/>
    </source>
</evidence>
<evidence type="ECO:0000256" key="1">
    <source>
        <dbReference type="SAM" id="MobiDB-lite"/>
    </source>
</evidence>
<accession>A0AAV4Y5B6</accession>
<reference evidence="2 3" key="1">
    <citation type="submission" date="2021-06" db="EMBL/GenBank/DDBJ databases">
        <title>Caerostris extrusa draft genome.</title>
        <authorList>
            <person name="Kono N."/>
            <person name="Arakawa K."/>
        </authorList>
    </citation>
    <scope>NUCLEOTIDE SEQUENCE [LARGE SCALE GENOMIC DNA]</scope>
</reference>
<feature type="compositionally biased region" description="Basic residues" evidence="1">
    <location>
        <begin position="55"/>
        <end position="68"/>
    </location>
</feature>
<name>A0AAV4Y5B6_CAEEX</name>